<dbReference type="EMBL" id="CAKMMF010000022">
    <property type="protein sequence ID" value="CAH1214112.1"/>
    <property type="molecule type" value="Genomic_DNA"/>
</dbReference>
<comment type="caution">
    <text evidence="3">The sequence shown here is derived from an EMBL/GenBank/DDBJ whole genome shotgun (WGS) entry which is preliminary data.</text>
</comment>
<proteinExistence type="predicted"/>
<keyword evidence="4" id="KW-1185">Reference proteome</keyword>
<reference evidence="3" key="1">
    <citation type="submission" date="2022-01" db="EMBL/GenBank/DDBJ databases">
        <authorList>
            <person name="Criscuolo A."/>
        </authorList>
    </citation>
    <scope>NUCLEOTIDE SEQUENCE</scope>
    <source>
        <strain evidence="3">CIP111893</strain>
    </source>
</reference>
<feature type="region of interest" description="Disordered" evidence="1">
    <location>
        <begin position="35"/>
        <end position="97"/>
    </location>
</feature>
<keyword evidence="2" id="KW-0812">Transmembrane</keyword>
<evidence type="ECO:0000313" key="4">
    <source>
        <dbReference type="Proteomes" id="UP000838686"/>
    </source>
</evidence>
<accession>A0ABN8GNX2</accession>
<evidence type="ECO:0000256" key="1">
    <source>
        <dbReference type="SAM" id="MobiDB-lite"/>
    </source>
</evidence>
<keyword evidence="2" id="KW-0472">Membrane</keyword>
<organism evidence="3 4">
    <name type="scientific">Paenibacillus plantiphilus</name>
    <dbReference type="NCBI Taxonomy" id="2905650"/>
    <lineage>
        <taxon>Bacteria</taxon>
        <taxon>Bacillati</taxon>
        <taxon>Bacillota</taxon>
        <taxon>Bacilli</taxon>
        <taxon>Bacillales</taxon>
        <taxon>Paenibacillaceae</taxon>
        <taxon>Paenibacillus</taxon>
    </lineage>
</organism>
<sequence length="153" mass="16921">MDEIIDFLSNNMFIVAIAVGLVVSLFNKSRQKGAARMPDFSGRTGAPATEQQASEQQISNQQISNQQISNQQISNQYREHRPAMAAAPPPPVQQYGASTLRTGQLSSMHNASDMQPAREAEAFRMPEGDELRKAIIVAEILGPPRSKRPYRLK</sequence>
<evidence type="ECO:0000313" key="3">
    <source>
        <dbReference type="EMBL" id="CAH1214112.1"/>
    </source>
</evidence>
<feature type="compositionally biased region" description="Low complexity" evidence="1">
    <location>
        <begin position="56"/>
        <end position="76"/>
    </location>
</feature>
<dbReference type="RefSeq" id="WP_236344131.1">
    <property type="nucleotide sequence ID" value="NZ_CAKMMF010000022.1"/>
</dbReference>
<dbReference type="Proteomes" id="UP000838686">
    <property type="component" value="Unassembled WGS sequence"/>
</dbReference>
<name>A0ABN8GNX2_9BACL</name>
<protein>
    <submittedName>
        <fullName evidence="3">Uncharacterized protein</fullName>
    </submittedName>
</protein>
<gene>
    <name evidence="3" type="ORF">PAECIP111893_03774</name>
</gene>
<feature type="transmembrane region" description="Helical" evidence="2">
    <location>
        <begin position="12"/>
        <end position="27"/>
    </location>
</feature>
<keyword evidence="2" id="KW-1133">Transmembrane helix</keyword>
<evidence type="ECO:0000256" key="2">
    <source>
        <dbReference type="SAM" id="Phobius"/>
    </source>
</evidence>